<keyword evidence="2" id="KW-0238">DNA-binding</keyword>
<reference evidence="5 6" key="1">
    <citation type="submission" date="2016-12" db="EMBL/GenBank/DDBJ databases">
        <title>Draft genome of Tersicoccus phoenicis 1P05MA.</title>
        <authorList>
            <person name="Nakajima Y."/>
            <person name="Yoshizawa S."/>
            <person name="Nakamura K."/>
            <person name="Ogura Y."/>
            <person name="Hayashi T."/>
            <person name="Kogure K."/>
        </authorList>
    </citation>
    <scope>NUCLEOTIDE SEQUENCE [LARGE SCALE GENOMIC DNA]</scope>
    <source>
        <strain evidence="5 6">1p05MA</strain>
    </source>
</reference>
<keyword evidence="3" id="KW-0804">Transcription</keyword>
<dbReference type="InterPro" id="IPR010982">
    <property type="entry name" value="Lambda_DNA-bd_dom_sf"/>
</dbReference>
<dbReference type="SUPFAM" id="SSF53822">
    <property type="entry name" value="Periplasmic binding protein-like I"/>
    <property type="match status" value="1"/>
</dbReference>
<dbReference type="Proteomes" id="UP000187085">
    <property type="component" value="Unassembled WGS sequence"/>
</dbReference>
<feature type="domain" description="HTH lacI-type" evidence="4">
    <location>
        <begin position="5"/>
        <end position="59"/>
    </location>
</feature>
<gene>
    <name evidence="5" type="ORF">BKD30_06620</name>
</gene>
<dbReference type="GO" id="GO:0003700">
    <property type="term" value="F:DNA-binding transcription factor activity"/>
    <property type="evidence" value="ECO:0007669"/>
    <property type="project" value="TreeGrafter"/>
</dbReference>
<keyword evidence="6" id="KW-1185">Reference proteome</keyword>
<evidence type="ECO:0000256" key="3">
    <source>
        <dbReference type="ARBA" id="ARBA00023163"/>
    </source>
</evidence>
<dbReference type="PROSITE" id="PS50932">
    <property type="entry name" value="HTH_LACI_2"/>
    <property type="match status" value="1"/>
</dbReference>
<dbReference type="InterPro" id="IPR000843">
    <property type="entry name" value="HTH_LacI"/>
</dbReference>
<sequence>MGQKPTLQSLASSLGVSRQTISNVLNNPQIVQASTRDRVLAEIRASGYRPSAAARSLRSRRSQVIGLRIRPAVDGINGSVMDAFLHALVECAQRRDHRLLLITASGDEPETTEQGALHTAGAIDGCVLTDTHLDDTRPAALAAAGVPFVAFGRPWQDRPAAHSWIDIDGAAGTRTATEHLLGLGHRRIAFLGWPAGSGVGDDRRAGWRQAMAQSGVTAEDLAAGALDQRTADGVVEGTQAMDWARRAGATAAVCASDSLAVGASTLLRRTTDAETARTAVVGFDDTPVAAALGLSSVRQPVAAAASRVVDLLIDRLTTPETDARPVPVQDLLEPELIPRQFDRRLDPTSP</sequence>
<dbReference type="Pfam" id="PF13377">
    <property type="entry name" value="Peripla_BP_3"/>
    <property type="match status" value="1"/>
</dbReference>
<name>A0A1R1LC72_9MICC</name>
<dbReference type="RefSeq" id="WP_076703375.1">
    <property type="nucleotide sequence ID" value="NZ_MRDE01000036.1"/>
</dbReference>
<dbReference type="GO" id="GO:0000976">
    <property type="term" value="F:transcription cis-regulatory region binding"/>
    <property type="evidence" value="ECO:0007669"/>
    <property type="project" value="TreeGrafter"/>
</dbReference>
<dbReference type="PANTHER" id="PTHR30146:SF109">
    <property type="entry name" value="HTH-TYPE TRANSCRIPTIONAL REGULATOR GALS"/>
    <property type="match status" value="1"/>
</dbReference>
<comment type="caution">
    <text evidence="5">The sequence shown here is derived from an EMBL/GenBank/DDBJ whole genome shotgun (WGS) entry which is preliminary data.</text>
</comment>
<evidence type="ECO:0000259" key="4">
    <source>
        <dbReference type="PROSITE" id="PS50932"/>
    </source>
</evidence>
<proteinExistence type="predicted"/>
<evidence type="ECO:0000256" key="1">
    <source>
        <dbReference type="ARBA" id="ARBA00023015"/>
    </source>
</evidence>
<dbReference type="OrthoDB" id="3430936at2"/>
<dbReference type="SMART" id="SM00354">
    <property type="entry name" value="HTH_LACI"/>
    <property type="match status" value="1"/>
</dbReference>
<dbReference type="InterPro" id="IPR028082">
    <property type="entry name" value="Peripla_BP_I"/>
</dbReference>
<keyword evidence="1" id="KW-0805">Transcription regulation</keyword>
<dbReference type="AlphaFoldDB" id="A0A1R1LC72"/>
<dbReference type="STRING" id="554083.BKD30_06620"/>
<dbReference type="Gene3D" id="1.10.260.40">
    <property type="entry name" value="lambda repressor-like DNA-binding domains"/>
    <property type="match status" value="1"/>
</dbReference>
<dbReference type="CDD" id="cd01392">
    <property type="entry name" value="HTH_LacI"/>
    <property type="match status" value="1"/>
</dbReference>
<dbReference type="SUPFAM" id="SSF47413">
    <property type="entry name" value="lambda repressor-like DNA-binding domains"/>
    <property type="match status" value="1"/>
</dbReference>
<dbReference type="EMBL" id="MRDE01000036">
    <property type="protein sequence ID" value="OMH25133.1"/>
    <property type="molecule type" value="Genomic_DNA"/>
</dbReference>
<accession>A0A1R1LC72</accession>
<organism evidence="5 6">
    <name type="scientific">Tersicoccus phoenicis</name>
    <dbReference type="NCBI Taxonomy" id="554083"/>
    <lineage>
        <taxon>Bacteria</taxon>
        <taxon>Bacillati</taxon>
        <taxon>Actinomycetota</taxon>
        <taxon>Actinomycetes</taxon>
        <taxon>Micrococcales</taxon>
        <taxon>Micrococcaceae</taxon>
        <taxon>Tersicoccus</taxon>
    </lineage>
</organism>
<evidence type="ECO:0000256" key="2">
    <source>
        <dbReference type="ARBA" id="ARBA00023125"/>
    </source>
</evidence>
<dbReference type="Gene3D" id="3.40.50.2300">
    <property type="match status" value="2"/>
</dbReference>
<evidence type="ECO:0000313" key="6">
    <source>
        <dbReference type="Proteomes" id="UP000187085"/>
    </source>
</evidence>
<dbReference type="PANTHER" id="PTHR30146">
    <property type="entry name" value="LACI-RELATED TRANSCRIPTIONAL REPRESSOR"/>
    <property type="match status" value="1"/>
</dbReference>
<dbReference type="Pfam" id="PF00356">
    <property type="entry name" value="LacI"/>
    <property type="match status" value="1"/>
</dbReference>
<protein>
    <recommendedName>
        <fullName evidence="4">HTH lacI-type domain-containing protein</fullName>
    </recommendedName>
</protein>
<evidence type="ECO:0000313" key="5">
    <source>
        <dbReference type="EMBL" id="OMH25133.1"/>
    </source>
</evidence>
<dbReference type="InterPro" id="IPR046335">
    <property type="entry name" value="LacI/GalR-like_sensor"/>
</dbReference>